<organism evidence="1 2">
    <name type="scientific">Quillaja saponaria</name>
    <name type="common">Soap bark tree</name>
    <dbReference type="NCBI Taxonomy" id="32244"/>
    <lineage>
        <taxon>Eukaryota</taxon>
        <taxon>Viridiplantae</taxon>
        <taxon>Streptophyta</taxon>
        <taxon>Embryophyta</taxon>
        <taxon>Tracheophyta</taxon>
        <taxon>Spermatophyta</taxon>
        <taxon>Magnoliopsida</taxon>
        <taxon>eudicotyledons</taxon>
        <taxon>Gunneridae</taxon>
        <taxon>Pentapetalae</taxon>
        <taxon>rosids</taxon>
        <taxon>fabids</taxon>
        <taxon>Fabales</taxon>
        <taxon>Quillajaceae</taxon>
        <taxon>Quillaja</taxon>
    </lineage>
</organism>
<name>A0AAD7QEY5_QUISA</name>
<sequence length="191" mass="21929">MFDSYRKAFHHLKRCITVGTSPTQQIHFRNLSSSPVSVKKSLVQRESLSRIGGEEKSPEILMSFHSSGLTSNQWRKLKNLWFPGRTQFQPSCREIGKKNQFFTQLAQIAGPTCILYLPKEASDRLELLPSRDSMHQDLLLLYGQYQSTLVDHMDLEKASEFDELEASLFHFYLPSSYLCFVCNPNSECPTS</sequence>
<accession>A0AAD7QEY5</accession>
<keyword evidence="1" id="KW-0687">Ribonucleoprotein</keyword>
<keyword evidence="1" id="KW-0689">Ribosomal protein</keyword>
<evidence type="ECO:0000313" key="2">
    <source>
        <dbReference type="Proteomes" id="UP001163823"/>
    </source>
</evidence>
<protein>
    <submittedName>
        <fullName evidence="1">Ribosomal protein L10</fullName>
    </submittedName>
</protein>
<gene>
    <name evidence="1" type="ORF">O6P43_003533</name>
</gene>
<keyword evidence="2" id="KW-1185">Reference proteome</keyword>
<dbReference type="EMBL" id="JARAOO010000002">
    <property type="protein sequence ID" value="KAJ7980237.1"/>
    <property type="molecule type" value="Genomic_DNA"/>
</dbReference>
<proteinExistence type="predicted"/>
<dbReference type="AlphaFoldDB" id="A0AAD7QEY5"/>
<comment type="caution">
    <text evidence="1">The sequence shown here is derived from an EMBL/GenBank/DDBJ whole genome shotgun (WGS) entry which is preliminary data.</text>
</comment>
<dbReference type="Proteomes" id="UP001163823">
    <property type="component" value="Chromosome 2"/>
</dbReference>
<reference evidence="1" key="1">
    <citation type="journal article" date="2023" name="Science">
        <title>Elucidation of the pathway for biosynthesis of saponin adjuvants from the soapbark tree.</title>
        <authorList>
            <person name="Reed J."/>
            <person name="Orme A."/>
            <person name="El-Demerdash A."/>
            <person name="Owen C."/>
            <person name="Martin L.B.B."/>
            <person name="Misra R.C."/>
            <person name="Kikuchi S."/>
            <person name="Rejzek M."/>
            <person name="Martin A.C."/>
            <person name="Harkess A."/>
            <person name="Leebens-Mack J."/>
            <person name="Louveau T."/>
            <person name="Stephenson M.J."/>
            <person name="Osbourn A."/>
        </authorList>
    </citation>
    <scope>NUCLEOTIDE SEQUENCE</scope>
    <source>
        <strain evidence="1">S10</strain>
    </source>
</reference>
<evidence type="ECO:0000313" key="1">
    <source>
        <dbReference type="EMBL" id="KAJ7980237.1"/>
    </source>
</evidence>
<dbReference type="GO" id="GO:0005840">
    <property type="term" value="C:ribosome"/>
    <property type="evidence" value="ECO:0007669"/>
    <property type="project" value="UniProtKB-KW"/>
</dbReference>